<evidence type="ECO:0008006" key="3">
    <source>
        <dbReference type="Google" id="ProtNLM"/>
    </source>
</evidence>
<comment type="caution">
    <text evidence="1">The sequence shown here is derived from an EMBL/GenBank/DDBJ whole genome shotgun (WGS) entry which is preliminary data.</text>
</comment>
<reference evidence="1 2" key="1">
    <citation type="journal article" date="2022" name="Allergy">
        <title>Genome assembly and annotation of Periplaneta americana reveal a comprehensive cockroach allergen profile.</title>
        <authorList>
            <person name="Wang L."/>
            <person name="Xiong Q."/>
            <person name="Saelim N."/>
            <person name="Wang L."/>
            <person name="Nong W."/>
            <person name="Wan A.T."/>
            <person name="Shi M."/>
            <person name="Liu X."/>
            <person name="Cao Q."/>
            <person name="Hui J.H.L."/>
            <person name="Sookrung N."/>
            <person name="Leung T.F."/>
            <person name="Tungtrongchitr A."/>
            <person name="Tsui S.K.W."/>
        </authorList>
    </citation>
    <scope>NUCLEOTIDE SEQUENCE [LARGE SCALE GENOMIC DNA]</scope>
    <source>
        <strain evidence="1">PWHHKU_190912</strain>
    </source>
</reference>
<proteinExistence type="predicted"/>
<dbReference type="Proteomes" id="UP001148838">
    <property type="component" value="Unassembled WGS sequence"/>
</dbReference>
<dbReference type="EMBL" id="JAJSOF020000036">
    <property type="protein sequence ID" value="KAJ4429306.1"/>
    <property type="molecule type" value="Genomic_DNA"/>
</dbReference>
<evidence type="ECO:0000313" key="1">
    <source>
        <dbReference type="EMBL" id="KAJ4429306.1"/>
    </source>
</evidence>
<protein>
    <recommendedName>
        <fullName evidence="3">Per a allergen</fullName>
    </recommendedName>
</protein>
<name>A0ABQ8S660_PERAM</name>
<keyword evidence="2" id="KW-1185">Reference proteome</keyword>
<evidence type="ECO:0000313" key="2">
    <source>
        <dbReference type="Proteomes" id="UP001148838"/>
    </source>
</evidence>
<sequence length="72" mass="7969">MVGLCEGGNELPGSLKATIASLTFIVHTQTIKAFHIPDISRIFLDGKFLHYGVVSYLLKANDFNEAYPFPQL</sequence>
<accession>A0ABQ8S660</accession>
<organism evidence="1 2">
    <name type="scientific">Periplaneta americana</name>
    <name type="common">American cockroach</name>
    <name type="synonym">Blatta americana</name>
    <dbReference type="NCBI Taxonomy" id="6978"/>
    <lineage>
        <taxon>Eukaryota</taxon>
        <taxon>Metazoa</taxon>
        <taxon>Ecdysozoa</taxon>
        <taxon>Arthropoda</taxon>
        <taxon>Hexapoda</taxon>
        <taxon>Insecta</taxon>
        <taxon>Pterygota</taxon>
        <taxon>Neoptera</taxon>
        <taxon>Polyneoptera</taxon>
        <taxon>Dictyoptera</taxon>
        <taxon>Blattodea</taxon>
        <taxon>Blattoidea</taxon>
        <taxon>Blattidae</taxon>
        <taxon>Blattinae</taxon>
        <taxon>Periplaneta</taxon>
    </lineage>
</organism>
<gene>
    <name evidence="1" type="ORF">ANN_26310</name>
</gene>